<keyword evidence="9" id="KW-1185">Reference proteome</keyword>
<sequence>MTKVARGIDLGLAGCRRCHKVCQLAEQDTLAMPQFCPRCGARLHLRKPHSLERTWALILAAFICFFPANLYPMMTVTSLGRGDPSTIMEGVITLVQHQMYGIALVVFVASVAVPLLKLVGLAMLLLGVQGQVGLTAKQCTVIYRLVEIVGRWSMLDLFVIAILVALVDLGAIAKIEAGPAALAFGLVVVLTMLAAMSFDPRLLWDKEWRDE</sequence>
<dbReference type="InterPro" id="IPR051800">
    <property type="entry name" value="PqiA-PqiB_transport"/>
</dbReference>
<name>A0ABV5Z855_9GAMM</name>
<evidence type="ECO:0000256" key="7">
    <source>
        <dbReference type="SAM" id="Phobius"/>
    </source>
</evidence>
<proteinExistence type="predicted"/>
<feature type="transmembrane region" description="Helical" evidence="7">
    <location>
        <begin position="179"/>
        <end position="198"/>
    </location>
</feature>
<dbReference type="InterPro" id="IPR007498">
    <property type="entry name" value="PqiA-like"/>
</dbReference>
<reference evidence="8 9" key="1">
    <citation type="submission" date="2024-09" db="EMBL/GenBank/DDBJ databases">
        <authorList>
            <person name="Sun Q."/>
            <person name="Mori K."/>
        </authorList>
    </citation>
    <scope>NUCLEOTIDE SEQUENCE [LARGE SCALE GENOMIC DNA]</scope>
    <source>
        <strain evidence="8 9">ATCC 51285</strain>
    </source>
</reference>
<keyword evidence="5 7" id="KW-1133">Transmembrane helix</keyword>
<dbReference type="Pfam" id="PF04403">
    <property type="entry name" value="PqiA"/>
    <property type="match status" value="1"/>
</dbReference>
<evidence type="ECO:0000313" key="8">
    <source>
        <dbReference type="EMBL" id="MFB9885456.1"/>
    </source>
</evidence>
<protein>
    <submittedName>
        <fullName evidence="8">Paraquat-inducible protein A</fullName>
    </submittedName>
</protein>
<feature type="transmembrane region" description="Helical" evidence="7">
    <location>
        <begin position="99"/>
        <end position="128"/>
    </location>
</feature>
<comment type="subcellular location">
    <subcellularLocation>
        <location evidence="1">Cell inner membrane</location>
    </subcellularLocation>
</comment>
<accession>A0ABV5Z855</accession>
<comment type="caution">
    <text evidence="8">The sequence shown here is derived from an EMBL/GenBank/DDBJ whole genome shotgun (WGS) entry which is preliminary data.</text>
</comment>
<keyword evidence="4 7" id="KW-0812">Transmembrane</keyword>
<feature type="transmembrane region" description="Helical" evidence="7">
    <location>
        <begin position="55"/>
        <end position="79"/>
    </location>
</feature>
<dbReference type="RefSeq" id="WP_035461603.1">
    <property type="nucleotide sequence ID" value="NZ_JBHLZN010000001.1"/>
</dbReference>
<dbReference type="EMBL" id="JBHLZN010000001">
    <property type="protein sequence ID" value="MFB9885456.1"/>
    <property type="molecule type" value="Genomic_DNA"/>
</dbReference>
<keyword evidence="3" id="KW-0997">Cell inner membrane</keyword>
<evidence type="ECO:0000256" key="2">
    <source>
        <dbReference type="ARBA" id="ARBA00022475"/>
    </source>
</evidence>
<evidence type="ECO:0000256" key="1">
    <source>
        <dbReference type="ARBA" id="ARBA00004533"/>
    </source>
</evidence>
<dbReference type="PANTHER" id="PTHR30462">
    <property type="entry name" value="INTERMEMBRANE TRANSPORT PROTEIN PQIB-RELATED"/>
    <property type="match status" value="1"/>
</dbReference>
<evidence type="ECO:0000256" key="5">
    <source>
        <dbReference type="ARBA" id="ARBA00022989"/>
    </source>
</evidence>
<evidence type="ECO:0000256" key="6">
    <source>
        <dbReference type="ARBA" id="ARBA00023136"/>
    </source>
</evidence>
<organism evidence="8 9">
    <name type="scientific">Balneatrix alpica</name>
    <dbReference type="NCBI Taxonomy" id="75684"/>
    <lineage>
        <taxon>Bacteria</taxon>
        <taxon>Pseudomonadati</taxon>
        <taxon>Pseudomonadota</taxon>
        <taxon>Gammaproteobacteria</taxon>
        <taxon>Oceanospirillales</taxon>
        <taxon>Balneatrichaceae</taxon>
        <taxon>Balneatrix</taxon>
    </lineage>
</organism>
<keyword evidence="2" id="KW-1003">Cell membrane</keyword>
<evidence type="ECO:0000256" key="3">
    <source>
        <dbReference type="ARBA" id="ARBA00022519"/>
    </source>
</evidence>
<dbReference type="PANTHER" id="PTHR30462:SF3">
    <property type="entry name" value="INTERMEMBRANE TRANSPORT PROTEIN PQIA"/>
    <property type="match status" value="1"/>
</dbReference>
<evidence type="ECO:0000313" key="9">
    <source>
        <dbReference type="Proteomes" id="UP001589628"/>
    </source>
</evidence>
<evidence type="ECO:0000256" key="4">
    <source>
        <dbReference type="ARBA" id="ARBA00022692"/>
    </source>
</evidence>
<gene>
    <name evidence="8" type="ORF">ACFFLH_03415</name>
</gene>
<keyword evidence="6 7" id="KW-0472">Membrane</keyword>
<feature type="transmembrane region" description="Helical" evidence="7">
    <location>
        <begin position="149"/>
        <end position="173"/>
    </location>
</feature>
<dbReference type="Proteomes" id="UP001589628">
    <property type="component" value="Unassembled WGS sequence"/>
</dbReference>